<dbReference type="SMART" id="SM00134">
    <property type="entry name" value="LU"/>
    <property type="match status" value="1"/>
</dbReference>
<evidence type="ECO:0000256" key="2">
    <source>
        <dbReference type="ARBA" id="ARBA00022475"/>
    </source>
</evidence>
<keyword evidence="8" id="KW-1185">Reference proteome</keyword>
<feature type="domain" description="UPAR/Ly6" evidence="6">
    <location>
        <begin position="4"/>
        <end position="94"/>
    </location>
</feature>
<evidence type="ECO:0000313" key="8">
    <source>
        <dbReference type="Proteomes" id="UP000590868"/>
    </source>
</evidence>
<comment type="subcellular location">
    <subcellularLocation>
        <location evidence="1">Cell membrane</location>
    </subcellularLocation>
</comment>
<dbReference type="CDD" id="cd23543">
    <property type="entry name" value="TFP_LU_ECD_Ly6E"/>
    <property type="match status" value="1"/>
</dbReference>
<dbReference type="Proteomes" id="UP000590868">
    <property type="component" value="Unassembled WGS sequence"/>
</dbReference>
<dbReference type="OrthoDB" id="6278121at2759"/>
<protein>
    <submittedName>
        <fullName evidence="7">LY6E protein</fullName>
    </submittedName>
</protein>
<keyword evidence="2" id="KW-1003">Cell membrane</keyword>
<gene>
    <name evidence="7" type="primary">Ly6e_0</name>
    <name evidence="7" type="ORF">HELFUL_R13092</name>
</gene>
<organism evidence="7 8">
    <name type="scientific">Heliornis fulica</name>
    <name type="common">sungrebe</name>
    <dbReference type="NCBI Taxonomy" id="54369"/>
    <lineage>
        <taxon>Eukaryota</taxon>
        <taxon>Metazoa</taxon>
        <taxon>Chordata</taxon>
        <taxon>Craniata</taxon>
        <taxon>Vertebrata</taxon>
        <taxon>Euteleostomi</taxon>
        <taxon>Archelosauria</taxon>
        <taxon>Archosauria</taxon>
        <taxon>Dinosauria</taxon>
        <taxon>Saurischia</taxon>
        <taxon>Theropoda</taxon>
        <taxon>Coelurosauria</taxon>
        <taxon>Aves</taxon>
        <taxon>Neognathae</taxon>
        <taxon>Neoaves</taxon>
        <taxon>Gruiformes</taxon>
        <taxon>Heliornithidae</taxon>
        <taxon>Heliornis</taxon>
    </lineage>
</organism>
<dbReference type="InterPro" id="IPR016054">
    <property type="entry name" value="LY6_UPA_recep-like"/>
</dbReference>
<dbReference type="InterPro" id="IPR035076">
    <property type="entry name" value="Toxin/TOLIP"/>
</dbReference>
<keyword evidence="4" id="KW-0472">Membrane</keyword>
<comment type="caution">
    <text evidence="7">The sequence shown here is derived from an EMBL/GenBank/DDBJ whole genome shotgun (WGS) entry which is preliminary data.</text>
</comment>
<dbReference type="InterPro" id="IPR045860">
    <property type="entry name" value="Snake_toxin-like_sf"/>
</dbReference>
<dbReference type="SUPFAM" id="SSF57302">
    <property type="entry name" value="Snake toxin-like"/>
    <property type="match status" value="1"/>
</dbReference>
<evidence type="ECO:0000256" key="3">
    <source>
        <dbReference type="ARBA" id="ARBA00022729"/>
    </source>
</evidence>
<dbReference type="EMBL" id="VXBZ01007329">
    <property type="protein sequence ID" value="NXP50787.1"/>
    <property type="molecule type" value="Genomic_DNA"/>
</dbReference>
<evidence type="ECO:0000256" key="4">
    <source>
        <dbReference type="ARBA" id="ARBA00023136"/>
    </source>
</evidence>
<evidence type="ECO:0000259" key="6">
    <source>
        <dbReference type="SMART" id="SM00134"/>
    </source>
</evidence>
<name>A0A7L2AUK4_9GRUI</name>
<dbReference type="GO" id="GO:0030154">
    <property type="term" value="P:cell differentiation"/>
    <property type="evidence" value="ECO:0007669"/>
    <property type="project" value="UniProtKB-ARBA"/>
</dbReference>
<dbReference type="FunFam" id="2.10.60.10:FF:000003">
    <property type="entry name" value="lymphocyte antigen 6E isoform X1"/>
    <property type="match status" value="1"/>
</dbReference>
<dbReference type="PANTHER" id="PTHR16983:SF30">
    <property type="entry name" value="LYMPHOCYTE ANTIGEN 6 COMPLEX, LOCUS E-RELATED"/>
    <property type="match status" value="1"/>
</dbReference>
<evidence type="ECO:0000256" key="1">
    <source>
        <dbReference type="ARBA" id="ARBA00004236"/>
    </source>
</evidence>
<reference evidence="7 8" key="1">
    <citation type="submission" date="2019-09" db="EMBL/GenBank/DDBJ databases">
        <title>Bird 10,000 Genomes (B10K) Project - Family phase.</title>
        <authorList>
            <person name="Zhang G."/>
        </authorList>
    </citation>
    <scope>NUCLEOTIDE SEQUENCE [LARGE SCALE GENOMIC DNA]</scope>
    <source>
        <strain evidence="7">B10K-DU-001-55</strain>
        <tissue evidence="7">Muscle</tissue>
    </source>
</reference>
<dbReference type="Pfam" id="PF00087">
    <property type="entry name" value="Toxin_TOLIP"/>
    <property type="match status" value="1"/>
</dbReference>
<keyword evidence="3" id="KW-0732">Signal</keyword>
<evidence type="ECO:0000313" key="7">
    <source>
        <dbReference type="EMBL" id="NXP50787.1"/>
    </source>
</evidence>
<dbReference type="PANTHER" id="PTHR16983">
    <property type="entry name" value="UPAR/LY6 DOMAIN-CONTAINING PROTEIN"/>
    <property type="match status" value="1"/>
</dbReference>
<feature type="non-terminal residue" evidence="7">
    <location>
        <position position="109"/>
    </location>
</feature>
<dbReference type="GO" id="GO:0030550">
    <property type="term" value="F:acetylcholine receptor inhibitor activity"/>
    <property type="evidence" value="ECO:0007669"/>
    <property type="project" value="TreeGrafter"/>
</dbReference>
<dbReference type="GO" id="GO:0005886">
    <property type="term" value="C:plasma membrane"/>
    <property type="evidence" value="ECO:0007669"/>
    <property type="project" value="UniProtKB-SubCell"/>
</dbReference>
<keyword evidence="5" id="KW-0325">Glycoprotein</keyword>
<accession>A0A7L2AUK4</accession>
<sequence>VYPFMCYVCQEQESNKNCLTISMCEKEDKYCVTVRNNVGTKPNKPKYVISKMCSPTCPVTSQQQNQTSQRVYCCEKPLCNVNGVSSKQSSYEVMFLSVLAIITSIFACG</sequence>
<dbReference type="AlphaFoldDB" id="A0A7L2AUK4"/>
<feature type="non-terminal residue" evidence="7">
    <location>
        <position position="1"/>
    </location>
</feature>
<dbReference type="Gene3D" id="2.10.60.10">
    <property type="entry name" value="CD59"/>
    <property type="match status" value="1"/>
</dbReference>
<evidence type="ECO:0000256" key="5">
    <source>
        <dbReference type="ARBA" id="ARBA00023180"/>
    </source>
</evidence>
<dbReference type="InterPro" id="IPR051110">
    <property type="entry name" value="Ly-6/neurotoxin-like_GPI-ap"/>
</dbReference>
<proteinExistence type="predicted"/>